<evidence type="ECO:0000256" key="2">
    <source>
        <dbReference type="ARBA" id="ARBA00011571"/>
    </source>
</evidence>
<dbReference type="SMART" id="SM00353">
    <property type="entry name" value="HLH"/>
    <property type="match status" value="1"/>
</dbReference>
<evidence type="ECO:0000256" key="1">
    <source>
        <dbReference type="ARBA" id="ARBA00004123"/>
    </source>
</evidence>
<dbReference type="GO" id="GO:0032502">
    <property type="term" value="P:developmental process"/>
    <property type="evidence" value="ECO:0007669"/>
    <property type="project" value="TreeGrafter"/>
</dbReference>
<evidence type="ECO:0000259" key="8">
    <source>
        <dbReference type="PROSITE" id="PS50888"/>
    </source>
</evidence>
<keyword evidence="9" id="KW-1185">Reference proteome</keyword>
<dbReference type="GO" id="GO:0046983">
    <property type="term" value="F:protein dimerization activity"/>
    <property type="evidence" value="ECO:0007669"/>
    <property type="project" value="InterPro"/>
</dbReference>
<dbReference type="FunCoup" id="A0A6P7XVI0">
    <property type="interactions" value="158"/>
</dbReference>
<feature type="compositionally biased region" description="Basic residues" evidence="7">
    <location>
        <begin position="32"/>
        <end position="51"/>
    </location>
</feature>
<dbReference type="FunFam" id="4.10.280.10:FF:000010">
    <property type="entry name" value="Scleraxis bHLH transcription factor"/>
    <property type="match status" value="1"/>
</dbReference>
<dbReference type="GO" id="GO:0000981">
    <property type="term" value="F:DNA-binding transcription factor activity, RNA polymerase II-specific"/>
    <property type="evidence" value="ECO:0007669"/>
    <property type="project" value="TreeGrafter"/>
</dbReference>
<feature type="region of interest" description="Disordered" evidence="7">
    <location>
        <begin position="23"/>
        <end position="65"/>
    </location>
</feature>
<name>A0A6P7XVI0_9AMPH</name>
<dbReference type="InterPro" id="IPR011598">
    <property type="entry name" value="bHLH_dom"/>
</dbReference>
<dbReference type="Gene3D" id="4.10.280.10">
    <property type="entry name" value="Helix-loop-helix DNA-binding domain"/>
    <property type="match status" value="1"/>
</dbReference>
<evidence type="ECO:0000256" key="4">
    <source>
        <dbReference type="ARBA" id="ARBA00023125"/>
    </source>
</evidence>
<dbReference type="SUPFAM" id="SSF47459">
    <property type="entry name" value="HLH, helix-loop-helix DNA-binding domain"/>
    <property type="match status" value="1"/>
</dbReference>
<dbReference type="InterPro" id="IPR050283">
    <property type="entry name" value="E-box_TF_Regulators"/>
</dbReference>
<dbReference type="PROSITE" id="PS50888">
    <property type="entry name" value="BHLH"/>
    <property type="match status" value="1"/>
</dbReference>
<accession>A0A6P7XVI0</accession>
<dbReference type="OrthoDB" id="10063436at2759"/>
<feature type="domain" description="BHLH" evidence="8">
    <location>
        <begin position="74"/>
        <end position="126"/>
    </location>
</feature>
<dbReference type="GeneID" id="115467011"/>
<dbReference type="GO" id="GO:0005634">
    <property type="term" value="C:nucleus"/>
    <property type="evidence" value="ECO:0007669"/>
    <property type="project" value="UniProtKB-SubCell"/>
</dbReference>
<keyword evidence="3" id="KW-0805">Transcription regulation</keyword>
<dbReference type="InParanoid" id="A0A6P7XVI0"/>
<organism evidence="9 10">
    <name type="scientific">Microcaecilia unicolor</name>
    <dbReference type="NCBI Taxonomy" id="1415580"/>
    <lineage>
        <taxon>Eukaryota</taxon>
        <taxon>Metazoa</taxon>
        <taxon>Chordata</taxon>
        <taxon>Craniata</taxon>
        <taxon>Vertebrata</taxon>
        <taxon>Euteleostomi</taxon>
        <taxon>Amphibia</taxon>
        <taxon>Gymnophiona</taxon>
        <taxon>Siphonopidae</taxon>
        <taxon>Microcaecilia</taxon>
    </lineage>
</organism>
<dbReference type="Proteomes" id="UP000515156">
    <property type="component" value="Chromosome 3"/>
</dbReference>
<reference evidence="10" key="1">
    <citation type="submission" date="2025-08" db="UniProtKB">
        <authorList>
            <consortium name="RefSeq"/>
        </authorList>
    </citation>
    <scope>IDENTIFICATION</scope>
</reference>
<sequence length="179" mass="20006">MENLFAGTGESQRDLQVWEVCSSKASYPRENNRKRTNQGKSQHPPRQKIKLQGRMDSQQTAEVHKGNLKLSEAKQCPENAARERNRVQTLRQAFLSLQAALPSVPPDTKLSKLDVLVLATSYIAHLTQTLDQDQRSPESIQMLRGPGYLHPMKKWPMRSRLYAGALGSSLSGVPTAGKE</sequence>
<evidence type="ECO:0000313" key="9">
    <source>
        <dbReference type="Proteomes" id="UP000515156"/>
    </source>
</evidence>
<evidence type="ECO:0000256" key="3">
    <source>
        <dbReference type="ARBA" id="ARBA00023015"/>
    </source>
</evidence>
<dbReference type="AlphaFoldDB" id="A0A6P7XVI0"/>
<dbReference type="PANTHER" id="PTHR23349">
    <property type="entry name" value="BASIC HELIX-LOOP-HELIX TRANSCRIPTION FACTOR, TWIST"/>
    <property type="match status" value="1"/>
</dbReference>
<evidence type="ECO:0000256" key="6">
    <source>
        <dbReference type="ARBA" id="ARBA00023242"/>
    </source>
</evidence>
<comment type="subunit">
    <text evidence="2">Efficient DNA binding requires dimerization with another bHLH protein.</text>
</comment>
<gene>
    <name evidence="10" type="primary">LOC115467011</name>
</gene>
<dbReference type="CDD" id="cd19709">
    <property type="entry name" value="bHLH_TS_TCF23_OUT"/>
    <property type="match status" value="1"/>
</dbReference>
<keyword evidence="5" id="KW-0804">Transcription</keyword>
<keyword evidence="6" id="KW-0539">Nucleus</keyword>
<dbReference type="KEGG" id="muo:115467011"/>
<evidence type="ECO:0000256" key="5">
    <source>
        <dbReference type="ARBA" id="ARBA00023163"/>
    </source>
</evidence>
<evidence type="ECO:0000313" key="10">
    <source>
        <dbReference type="RefSeq" id="XP_030054504.1"/>
    </source>
</evidence>
<keyword evidence="4" id="KW-0238">DNA-binding</keyword>
<comment type="subcellular location">
    <subcellularLocation>
        <location evidence="1">Nucleus</location>
    </subcellularLocation>
</comment>
<proteinExistence type="predicted"/>
<dbReference type="Pfam" id="PF00010">
    <property type="entry name" value="HLH"/>
    <property type="match status" value="1"/>
</dbReference>
<dbReference type="RefSeq" id="XP_030054504.1">
    <property type="nucleotide sequence ID" value="XM_030198644.1"/>
</dbReference>
<evidence type="ECO:0000256" key="7">
    <source>
        <dbReference type="SAM" id="MobiDB-lite"/>
    </source>
</evidence>
<dbReference type="GO" id="GO:0000977">
    <property type="term" value="F:RNA polymerase II transcription regulatory region sequence-specific DNA binding"/>
    <property type="evidence" value="ECO:0007669"/>
    <property type="project" value="TreeGrafter"/>
</dbReference>
<dbReference type="InterPro" id="IPR036638">
    <property type="entry name" value="HLH_DNA-bd_sf"/>
</dbReference>
<protein>
    <submittedName>
        <fullName evidence="10">Transcription factor 23-like</fullName>
    </submittedName>
</protein>
<dbReference type="PANTHER" id="PTHR23349:SF48">
    <property type="entry name" value="TRANSCRIPTION FACTOR 24"/>
    <property type="match status" value="1"/>
</dbReference>